<dbReference type="Pfam" id="PF00266">
    <property type="entry name" value="Aminotran_5"/>
    <property type="match status" value="1"/>
</dbReference>
<evidence type="ECO:0000256" key="1">
    <source>
        <dbReference type="ARBA" id="ARBA00001933"/>
    </source>
</evidence>
<proteinExistence type="inferred from homology"/>
<dbReference type="SUPFAM" id="SSF53383">
    <property type="entry name" value="PLP-dependent transferases"/>
    <property type="match status" value="1"/>
</dbReference>
<keyword evidence="5" id="KW-0032">Aminotransferase</keyword>
<evidence type="ECO:0000313" key="5">
    <source>
        <dbReference type="EMBL" id="RIE06565.1"/>
    </source>
</evidence>
<comment type="similarity">
    <text evidence="2">Belongs to the class-V pyridoxal-phosphate-dependent aminotransferase family.</text>
</comment>
<organism evidence="5 6">
    <name type="scientific">Candidatus Cryosericum terrychapinii</name>
    <dbReference type="NCBI Taxonomy" id="2290919"/>
    <lineage>
        <taxon>Bacteria</taxon>
        <taxon>Pseudomonadati</taxon>
        <taxon>Caldisericota/Cryosericota group</taxon>
        <taxon>Candidatus Cryosericota</taxon>
        <taxon>Candidatus Cryosericia</taxon>
        <taxon>Candidatus Cryosericales</taxon>
        <taxon>Candidatus Cryosericaceae</taxon>
        <taxon>Candidatus Cryosericum</taxon>
    </lineage>
</organism>
<feature type="domain" description="Aminotransferase class V" evidence="4">
    <location>
        <begin position="52"/>
        <end position="289"/>
    </location>
</feature>
<dbReference type="GO" id="GO:0004760">
    <property type="term" value="F:L-serine-pyruvate transaminase activity"/>
    <property type="evidence" value="ECO:0007669"/>
    <property type="project" value="TreeGrafter"/>
</dbReference>
<dbReference type="GO" id="GO:0019265">
    <property type="term" value="P:glycine biosynthetic process, by transamination of glyoxylate"/>
    <property type="evidence" value="ECO:0007669"/>
    <property type="project" value="TreeGrafter"/>
</dbReference>
<reference evidence="5 6" key="1">
    <citation type="submission" date="2018-09" db="EMBL/GenBank/DDBJ databases">
        <title>Discovery and Ecogenomic Context for Candidatus Cryosericales, a Global Caldiserica Order Active in Thawing Permafrost.</title>
        <authorList>
            <person name="Martinez M.A."/>
            <person name="Woodcroft B.J."/>
            <person name="Ignacio Espinoza J.C."/>
            <person name="Zayed A."/>
            <person name="Singleton C.M."/>
            <person name="Boyd J."/>
            <person name="Li Y.-F."/>
            <person name="Purvine S."/>
            <person name="Maughan H."/>
            <person name="Hodgkins S.B."/>
            <person name="Anderson D."/>
            <person name="Sederholm M."/>
            <person name="Temperton B."/>
            <person name="Saleska S.R."/>
            <person name="Tyson G.W."/>
            <person name="Rich V.I."/>
        </authorList>
    </citation>
    <scope>NUCLEOTIDE SEQUENCE [LARGE SCALE GENOMIC DNA]</scope>
    <source>
        <strain evidence="5 6">SMC7</strain>
    </source>
</reference>
<name>A0A398CVB1_9BACT</name>
<protein>
    <submittedName>
        <fullName evidence="5">Alanine--glyoxylate aminotransferase family protein</fullName>
    </submittedName>
</protein>
<evidence type="ECO:0000313" key="6">
    <source>
        <dbReference type="Proteomes" id="UP000266328"/>
    </source>
</evidence>
<evidence type="ECO:0000256" key="2">
    <source>
        <dbReference type="ARBA" id="ARBA00009236"/>
    </source>
</evidence>
<dbReference type="OrthoDB" id="389074at2"/>
<dbReference type="InterPro" id="IPR024169">
    <property type="entry name" value="SP_NH2Trfase/AEP_transaminase"/>
</dbReference>
<dbReference type="AlphaFoldDB" id="A0A398CVB1"/>
<dbReference type="InterPro" id="IPR015424">
    <property type="entry name" value="PyrdxlP-dep_Trfase"/>
</dbReference>
<comment type="caution">
    <text evidence="5">The sequence shown here is derived from an EMBL/GenBank/DDBJ whole genome shotgun (WGS) entry which is preliminary data.</text>
</comment>
<dbReference type="PIRSF" id="PIRSF000524">
    <property type="entry name" value="SPT"/>
    <property type="match status" value="1"/>
</dbReference>
<dbReference type="Gene3D" id="3.90.1150.10">
    <property type="entry name" value="Aspartate Aminotransferase, domain 1"/>
    <property type="match status" value="1"/>
</dbReference>
<dbReference type="InterPro" id="IPR015422">
    <property type="entry name" value="PyrdxlP-dep_Trfase_small"/>
</dbReference>
<keyword evidence="5" id="KW-0808">Transferase</keyword>
<dbReference type="InterPro" id="IPR000192">
    <property type="entry name" value="Aminotrans_V_dom"/>
</dbReference>
<dbReference type="Proteomes" id="UP000266328">
    <property type="component" value="Unassembled WGS sequence"/>
</dbReference>
<keyword evidence="6" id="KW-1185">Reference proteome</keyword>
<accession>A0A398CVB1</accession>
<dbReference type="EMBL" id="QXIS01000007">
    <property type="protein sequence ID" value="RIE06565.1"/>
    <property type="molecule type" value="Genomic_DNA"/>
</dbReference>
<gene>
    <name evidence="5" type="ORF">SMC7_01755</name>
</gene>
<comment type="cofactor">
    <cofactor evidence="1">
        <name>pyridoxal 5'-phosphate</name>
        <dbReference type="ChEBI" id="CHEBI:597326"/>
    </cofactor>
</comment>
<dbReference type="PANTHER" id="PTHR21152:SF40">
    <property type="entry name" value="ALANINE--GLYOXYLATE AMINOTRANSFERASE"/>
    <property type="match status" value="1"/>
</dbReference>
<dbReference type="Gene3D" id="3.40.640.10">
    <property type="entry name" value="Type I PLP-dependent aspartate aminotransferase-like (Major domain)"/>
    <property type="match status" value="1"/>
</dbReference>
<dbReference type="RefSeq" id="WP_119088663.1">
    <property type="nucleotide sequence ID" value="NZ_QXIS01000007.1"/>
</dbReference>
<dbReference type="GO" id="GO:0008453">
    <property type="term" value="F:alanine-glyoxylate transaminase activity"/>
    <property type="evidence" value="ECO:0007669"/>
    <property type="project" value="TreeGrafter"/>
</dbReference>
<dbReference type="InterPro" id="IPR015421">
    <property type="entry name" value="PyrdxlP-dep_Trfase_major"/>
</dbReference>
<sequence length="368" mass="38909">MTEGQGRASSIVQDELDMPGRRLLLAPGRTRTAEDVLQACATSFESWSEVERADAECREGLMPLFGTEQAGIVVVPGAASLGLEVAVVAASPPGAVVLVLGHGPQCDRIAYVVSRRGRVADVLQAQEGGSVDLQLLRARLIETRPSTIVVSHVDADSGAVAPIDDYAAVAREVAPQTLLVVDGTWATGNMPQRMDDWHADIVFTDSGSTLGGCSGLVLAAVSSRVSIHKVRRDAAAPLYIELTGWSSPTGAEVPPSLVFALRSALRRIYAEGLSTRFARCDEVARGFREEAATHGFHVMAPAGHEAATLTAVRTPAGVDVQDLHAALERRGVDVGMGPTDLIVAHAGDTSPDDLQHFWHAVEALHLQT</sequence>
<dbReference type="PANTHER" id="PTHR21152">
    <property type="entry name" value="AMINOTRANSFERASE CLASS V"/>
    <property type="match status" value="1"/>
</dbReference>
<keyword evidence="3" id="KW-0663">Pyridoxal phosphate</keyword>
<evidence type="ECO:0000259" key="4">
    <source>
        <dbReference type="Pfam" id="PF00266"/>
    </source>
</evidence>
<evidence type="ECO:0000256" key="3">
    <source>
        <dbReference type="ARBA" id="ARBA00022898"/>
    </source>
</evidence>